<feature type="region of interest" description="Disordered" evidence="1">
    <location>
        <begin position="1"/>
        <end position="30"/>
    </location>
</feature>
<evidence type="ECO:0000313" key="3">
    <source>
        <dbReference type="Proteomes" id="UP001222027"/>
    </source>
</evidence>
<keyword evidence="3" id="KW-1185">Reference proteome</keyword>
<accession>A0AAV8S054</accession>
<sequence>MQSIRKKPVSTPPAHGKRPSNCGPSSSCTDTANPISFTSMTLLQPETKLQRPIHPCSRQSGGSTYLIIGDAGGAQKIPGANFGYLVALFMHARIRIYQEVQGEPIPPTSLQDQLVPPELQSSSRLMRGRLQDRSKQRLAESVTGF</sequence>
<reference evidence="2 3" key="1">
    <citation type="submission" date="2022-12" db="EMBL/GenBank/DDBJ databases">
        <title>Chromosome-scale assembly of the Ensete ventricosum genome.</title>
        <authorList>
            <person name="Dussert Y."/>
            <person name="Stocks J."/>
            <person name="Wendawek A."/>
            <person name="Woldeyes F."/>
            <person name="Nichols R.A."/>
            <person name="Borrell J.S."/>
        </authorList>
    </citation>
    <scope>NUCLEOTIDE SEQUENCE [LARGE SCALE GENOMIC DNA]</scope>
    <source>
        <strain evidence="3">cv. Maze</strain>
        <tissue evidence="2">Seeds</tissue>
    </source>
</reference>
<evidence type="ECO:0000256" key="1">
    <source>
        <dbReference type="SAM" id="MobiDB-lite"/>
    </source>
</evidence>
<comment type="caution">
    <text evidence="2">The sequence shown here is derived from an EMBL/GenBank/DDBJ whole genome shotgun (WGS) entry which is preliminary data.</text>
</comment>
<gene>
    <name evidence="2" type="ORF">OPV22_003198</name>
</gene>
<name>A0AAV8S054_ENSVE</name>
<dbReference type="EMBL" id="JAQQAF010000001">
    <property type="protein sequence ID" value="KAJ8512764.1"/>
    <property type="molecule type" value="Genomic_DNA"/>
</dbReference>
<dbReference type="Proteomes" id="UP001222027">
    <property type="component" value="Unassembled WGS sequence"/>
</dbReference>
<proteinExistence type="predicted"/>
<protein>
    <submittedName>
        <fullName evidence="2">Uncharacterized protein</fullName>
    </submittedName>
</protein>
<dbReference type="AlphaFoldDB" id="A0AAV8S054"/>
<organism evidence="2 3">
    <name type="scientific">Ensete ventricosum</name>
    <name type="common">Abyssinian banana</name>
    <name type="synonym">Musa ensete</name>
    <dbReference type="NCBI Taxonomy" id="4639"/>
    <lineage>
        <taxon>Eukaryota</taxon>
        <taxon>Viridiplantae</taxon>
        <taxon>Streptophyta</taxon>
        <taxon>Embryophyta</taxon>
        <taxon>Tracheophyta</taxon>
        <taxon>Spermatophyta</taxon>
        <taxon>Magnoliopsida</taxon>
        <taxon>Liliopsida</taxon>
        <taxon>Zingiberales</taxon>
        <taxon>Musaceae</taxon>
        <taxon>Ensete</taxon>
    </lineage>
</organism>
<evidence type="ECO:0000313" key="2">
    <source>
        <dbReference type="EMBL" id="KAJ8512764.1"/>
    </source>
</evidence>